<dbReference type="EC" id="2.7.7.49" evidence="2 14"/>
<evidence type="ECO:0000256" key="5">
    <source>
        <dbReference type="ARBA" id="ARBA00022679"/>
    </source>
</evidence>
<organism evidence="17">
    <name type="scientific">Thrips palmi</name>
    <name type="common">Melon thrips</name>
    <dbReference type="NCBI Taxonomy" id="161013"/>
    <lineage>
        <taxon>Eukaryota</taxon>
        <taxon>Metazoa</taxon>
        <taxon>Ecdysozoa</taxon>
        <taxon>Arthropoda</taxon>
        <taxon>Hexapoda</taxon>
        <taxon>Insecta</taxon>
        <taxon>Pterygota</taxon>
        <taxon>Neoptera</taxon>
        <taxon>Paraneoptera</taxon>
        <taxon>Thysanoptera</taxon>
        <taxon>Terebrantia</taxon>
        <taxon>Thripoidea</taxon>
        <taxon>Thripidae</taxon>
        <taxon>Thrips</taxon>
    </lineage>
</organism>
<evidence type="ECO:0000256" key="14">
    <source>
        <dbReference type="RuleBase" id="RU365061"/>
    </source>
</evidence>
<dbReference type="SMART" id="SM00975">
    <property type="entry name" value="Telomerase_RBD"/>
    <property type="match status" value="1"/>
</dbReference>
<dbReference type="PANTHER" id="PTHR12066">
    <property type="entry name" value="TELOMERASE REVERSE TRANSCRIPTASE"/>
    <property type="match status" value="1"/>
</dbReference>
<evidence type="ECO:0000256" key="6">
    <source>
        <dbReference type="ARBA" id="ARBA00022695"/>
    </source>
</evidence>
<keyword evidence="11 14" id="KW-0539">Nucleus</keyword>
<dbReference type="OrthoDB" id="289721at2759"/>
<evidence type="ECO:0000256" key="9">
    <source>
        <dbReference type="ARBA" id="ARBA00022895"/>
    </source>
</evidence>
<dbReference type="GO" id="GO:0000781">
    <property type="term" value="C:chromosome, telomeric region"/>
    <property type="evidence" value="ECO:0007669"/>
    <property type="project" value="UniProtKB-SubCell"/>
</dbReference>
<protein>
    <recommendedName>
        <fullName evidence="3 14">Telomerase reverse transcriptase</fullName>
        <ecNumber evidence="2 14">2.7.7.49</ecNumber>
    </recommendedName>
    <alternativeName>
        <fullName evidence="12 14">Telomerase catalytic subunit</fullName>
    </alternativeName>
</protein>
<dbReference type="GO" id="GO:0003720">
    <property type="term" value="F:telomerase activity"/>
    <property type="evidence" value="ECO:0007669"/>
    <property type="project" value="InterPro"/>
</dbReference>
<keyword evidence="10 14" id="KW-0695">RNA-directed DNA polymerase</keyword>
<dbReference type="Gene3D" id="1.10.357.90">
    <property type="match status" value="1"/>
</dbReference>
<keyword evidence="4 14" id="KW-0158">Chromosome</keyword>
<dbReference type="GeneID" id="117641442"/>
<dbReference type="KEGG" id="tpal:117641442"/>
<dbReference type="SUPFAM" id="SSF56672">
    <property type="entry name" value="DNA/RNA polymerases"/>
    <property type="match status" value="1"/>
</dbReference>
<evidence type="ECO:0000256" key="3">
    <source>
        <dbReference type="ARBA" id="ARBA00016182"/>
    </source>
</evidence>
<keyword evidence="8 14" id="KW-0460">Magnesium</keyword>
<keyword evidence="5 14" id="KW-0808">Transferase</keyword>
<evidence type="ECO:0000256" key="12">
    <source>
        <dbReference type="ARBA" id="ARBA00032044"/>
    </source>
</evidence>
<evidence type="ECO:0000256" key="1">
    <source>
        <dbReference type="ARBA" id="ARBA00008001"/>
    </source>
</evidence>
<dbReference type="PANTHER" id="PTHR12066:SF0">
    <property type="entry name" value="TELOMERASE REVERSE TRANSCRIPTASE"/>
    <property type="match status" value="1"/>
</dbReference>
<dbReference type="RefSeq" id="XP_034234659.1">
    <property type="nucleotide sequence ID" value="XM_034378768.1"/>
</dbReference>
<dbReference type="InterPro" id="IPR000477">
    <property type="entry name" value="RT_dom"/>
</dbReference>
<dbReference type="CDD" id="cd01648">
    <property type="entry name" value="TERT"/>
    <property type="match status" value="1"/>
</dbReference>
<evidence type="ECO:0000256" key="4">
    <source>
        <dbReference type="ARBA" id="ARBA00022454"/>
    </source>
</evidence>
<proteinExistence type="inferred from homology"/>
<dbReference type="InterPro" id="IPR003545">
    <property type="entry name" value="Telomerase_RT"/>
</dbReference>
<dbReference type="Gene3D" id="1.10.132.70">
    <property type="match status" value="1"/>
</dbReference>
<dbReference type="PRINTS" id="PR01365">
    <property type="entry name" value="TELOMERASERT"/>
</dbReference>
<dbReference type="InterPro" id="IPR043502">
    <property type="entry name" value="DNA/RNA_pol_sf"/>
</dbReference>
<evidence type="ECO:0000313" key="17">
    <source>
        <dbReference type="RefSeq" id="XP_034234659.1"/>
    </source>
</evidence>
<sequence length="741" mass="85435">MRSRRINSKCESTSIYAIEKAPFKDQPGNGINFDDCINPKPPHILKWASIKRLKENSLQKVLKNILDTNVGVDFKDLVNQGLKKEINYKYLLIELGKLLKQNNRLYLYIHLALEQVKSKVENELIYPRKVVLQVLHFIISHVGVSSLLGSKINFRLFMKLVKKVIYGSHHQNFSLSSMVHGFKVSHILWLQQSLPSNSLRLHVLACLVKWLLLYVQNIVNQIWRLVSLSSKELVFCDKTQWQKRKKAEIDSLIRSGPIRPIAGKEQEERVLHLGRTRFIIKPNGLLRPITVFRKPSDLADIKLRENARMLVSQFAHFSGSTNTIFGPCIDKLLQDGLRGIISCHPHPHTRPPYYFVKVDVSDAYGSIHHSTMLHILQTVYETVKPSDGDLEMRNVKLGRKSCIMFESSRLVIPSSVIKGSKVKNAEIEPVLQHIHECVSFLGTKIDGQVYRIRHGIPQGMYLSSGLCELYYSSLSSKFLREFQETRKDEIFIRYCDDYLFVTPCKERAEKFLLTCQFNFPNQHVSFNDSKALTNLYDNGISTVPFCGYSIDVNMFQIQSNFSSYKNTNIVHSLDLTKTKNPGRLILSRMRIVLKLHPCLLDIRINSKHAILTNIYKSSLLSAFRFYAYVNCYVPVGKLNQKFFLQCIKKGYRVIRNRVLKVVAKTFYYEGEWIFRSEIKLVVLKAFVARILKGGGVHQYPRILKYLKVTCDKISLHLQPGQLRLIKAVTDPLLPDIFESMK</sequence>
<evidence type="ECO:0000256" key="7">
    <source>
        <dbReference type="ARBA" id="ARBA00022723"/>
    </source>
</evidence>
<keyword evidence="6 14" id="KW-0548">Nucleotidyltransferase</keyword>
<evidence type="ECO:0000256" key="8">
    <source>
        <dbReference type="ARBA" id="ARBA00022842"/>
    </source>
</evidence>
<evidence type="ECO:0000256" key="11">
    <source>
        <dbReference type="ARBA" id="ARBA00023242"/>
    </source>
</evidence>
<dbReference type="InterPro" id="IPR049139">
    <property type="entry name" value="TERT_C"/>
</dbReference>
<dbReference type="GO" id="GO:0070034">
    <property type="term" value="F:telomerase RNA binding"/>
    <property type="evidence" value="ECO:0007669"/>
    <property type="project" value="TreeGrafter"/>
</dbReference>
<dbReference type="Pfam" id="PF12009">
    <property type="entry name" value="Telomerase_RBD"/>
    <property type="match status" value="1"/>
</dbReference>
<dbReference type="PROSITE" id="PS50878">
    <property type="entry name" value="RT_POL"/>
    <property type="match status" value="1"/>
</dbReference>
<accession>A0A6P8ZJ34</accession>
<dbReference type="GO" id="GO:0046872">
    <property type="term" value="F:metal ion binding"/>
    <property type="evidence" value="ECO:0007669"/>
    <property type="project" value="UniProtKB-KW"/>
</dbReference>
<comment type="function">
    <text evidence="14">Telomerase is a ribonucleoprotein enzyme essential for the replication of chromosome termini in most eukaryotes. It elongates telomeres. It is a reverse transcriptase that adds simple sequence repeats to chromosome ends by copying a template sequence within the RNA component of the enzyme.</text>
</comment>
<evidence type="ECO:0000256" key="2">
    <source>
        <dbReference type="ARBA" id="ARBA00012493"/>
    </source>
</evidence>
<dbReference type="GO" id="GO:0042162">
    <property type="term" value="F:telomeric DNA binding"/>
    <property type="evidence" value="ECO:0007669"/>
    <property type="project" value="TreeGrafter"/>
</dbReference>
<dbReference type="InParanoid" id="A0A6P8ZJ34"/>
<comment type="subcellular location">
    <subcellularLocation>
        <location evidence="14">Nucleus</location>
    </subcellularLocation>
    <subcellularLocation>
        <location evidence="14">Chromosome</location>
        <location evidence="14">Telomere</location>
    </subcellularLocation>
</comment>
<name>A0A6P8ZJ34_THRPL</name>
<reference evidence="17" key="1">
    <citation type="submission" date="2025-08" db="UniProtKB">
        <authorList>
            <consortium name="RefSeq"/>
        </authorList>
    </citation>
    <scope>IDENTIFICATION</scope>
    <source>
        <tissue evidence="17">Total insect</tissue>
    </source>
</reference>
<evidence type="ECO:0000313" key="16">
    <source>
        <dbReference type="Proteomes" id="UP000515158"/>
    </source>
</evidence>
<evidence type="ECO:0000256" key="13">
    <source>
        <dbReference type="ARBA" id="ARBA00048173"/>
    </source>
</evidence>
<dbReference type="Proteomes" id="UP000515158">
    <property type="component" value="Unplaced"/>
</dbReference>
<dbReference type="InterPro" id="IPR021891">
    <property type="entry name" value="Telomerase_RBD"/>
</dbReference>
<comment type="similarity">
    <text evidence="1 14">Belongs to the reverse transcriptase family. Telomerase subfamily.</text>
</comment>
<dbReference type="Gene3D" id="3.30.70.2630">
    <property type="match status" value="1"/>
</dbReference>
<feature type="domain" description="Reverse transcriptase" evidence="15">
    <location>
        <begin position="260"/>
        <end position="550"/>
    </location>
</feature>
<gene>
    <name evidence="17" type="primary">LOC117641442</name>
</gene>
<keyword evidence="16" id="KW-1185">Reference proteome</keyword>
<keyword evidence="9 14" id="KW-0779">Telomere</keyword>
<evidence type="ECO:0000259" key="15">
    <source>
        <dbReference type="PROSITE" id="PS50878"/>
    </source>
</evidence>
<dbReference type="GO" id="GO:0000333">
    <property type="term" value="C:telomerase catalytic core complex"/>
    <property type="evidence" value="ECO:0007669"/>
    <property type="project" value="TreeGrafter"/>
</dbReference>
<dbReference type="GO" id="GO:0007004">
    <property type="term" value="P:telomere maintenance via telomerase"/>
    <property type="evidence" value="ECO:0007669"/>
    <property type="project" value="TreeGrafter"/>
</dbReference>
<dbReference type="AlphaFoldDB" id="A0A6P8ZJ34"/>
<dbReference type="Pfam" id="PF21399">
    <property type="entry name" value="TERT_C"/>
    <property type="match status" value="1"/>
</dbReference>
<keyword evidence="7 14" id="KW-0479">Metal-binding</keyword>
<comment type="catalytic activity">
    <reaction evidence="13 14">
        <text>DNA(n) + a 2'-deoxyribonucleoside 5'-triphosphate = DNA(n+1) + diphosphate</text>
        <dbReference type="Rhea" id="RHEA:22508"/>
        <dbReference type="Rhea" id="RHEA-COMP:17339"/>
        <dbReference type="Rhea" id="RHEA-COMP:17340"/>
        <dbReference type="ChEBI" id="CHEBI:33019"/>
        <dbReference type="ChEBI" id="CHEBI:61560"/>
        <dbReference type="ChEBI" id="CHEBI:173112"/>
        <dbReference type="EC" id="2.7.7.49"/>
    </reaction>
</comment>
<evidence type="ECO:0000256" key="10">
    <source>
        <dbReference type="ARBA" id="ARBA00022918"/>
    </source>
</evidence>